<evidence type="ECO:0000313" key="2">
    <source>
        <dbReference type="Proteomes" id="UP000215616"/>
    </source>
</evidence>
<sequence>TSCFMLLFILVAGALTWMHLAIGRMERANAPQLANLPELPEMAGLSKTASFAAPAGRAANHPANS</sequence>
<gene>
    <name evidence="1" type="ORF">B7Z12_18875</name>
</gene>
<feature type="non-terminal residue" evidence="1">
    <location>
        <position position="1"/>
    </location>
</feature>
<accession>A0A258CV81</accession>
<reference evidence="1 2" key="1">
    <citation type="submission" date="2017-03" db="EMBL/GenBank/DDBJ databases">
        <title>Lifting the veil on microbial sulfur biogeochemistry in mining wastewaters.</title>
        <authorList>
            <person name="Kantor R.S."/>
            <person name="Colenbrander Nelson T."/>
            <person name="Marshall S."/>
            <person name="Bennett D."/>
            <person name="Apte S."/>
            <person name="Camacho D."/>
            <person name="Thomas B.C."/>
            <person name="Warren L.A."/>
            <person name="Banfield J.F."/>
        </authorList>
    </citation>
    <scope>NUCLEOTIDE SEQUENCE [LARGE SCALE GENOMIC DNA]</scope>
    <source>
        <strain evidence="1">32-67-7</strain>
    </source>
</reference>
<comment type="caution">
    <text evidence="1">The sequence shown here is derived from an EMBL/GenBank/DDBJ whole genome shotgun (WGS) entry which is preliminary data.</text>
</comment>
<evidence type="ECO:0000313" key="1">
    <source>
        <dbReference type="EMBL" id="OYW99001.1"/>
    </source>
</evidence>
<dbReference type="AlphaFoldDB" id="A0A258CV81"/>
<name>A0A258CV81_CAUVI</name>
<dbReference type="Proteomes" id="UP000215616">
    <property type="component" value="Unassembled WGS sequence"/>
</dbReference>
<organism evidence="1 2">
    <name type="scientific">Caulobacter vibrioides</name>
    <name type="common">Caulobacter crescentus</name>
    <dbReference type="NCBI Taxonomy" id="155892"/>
    <lineage>
        <taxon>Bacteria</taxon>
        <taxon>Pseudomonadati</taxon>
        <taxon>Pseudomonadota</taxon>
        <taxon>Alphaproteobacteria</taxon>
        <taxon>Caulobacterales</taxon>
        <taxon>Caulobacteraceae</taxon>
        <taxon>Caulobacter</taxon>
    </lineage>
</organism>
<proteinExistence type="predicted"/>
<protein>
    <submittedName>
        <fullName evidence="1">Uncharacterized protein</fullName>
    </submittedName>
</protein>
<dbReference type="EMBL" id="NCDQ01000442">
    <property type="protein sequence ID" value="OYW99001.1"/>
    <property type="molecule type" value="Genomic_DNA"/>
</dbReference>